<dbReference type="InterPro" id="IPR000089">
    <property type="entry name" value="Biotin_lipoyl"/>
</dbReference>
<accession>A0A6J6K5D0</accession>
<dbReference type="PANTHER" id="PTHR11715:SF3">
    <property type="entry name" value="GLYCINE CLEAVAGE SYSTEM H PROTEIN-RELATED"/>
    <property type="match status" value="1"/>
</dbReference>
<evidence type="ECO:0000256" key="1">
    <source>
        <dbReference type="ARBA" id="ARBA00009249"/>
    </source>
</evidence>
<evidence type="ECO:0000259" key="3">
    <source>
        <dbReference type="PROSITE" id="PS50968"/>
    </source>
</evidence>
<dbReference type="Gene3D" id="2.40.50.100">
    <property type="match status" value="1"/>
</dbReference>
<evidence type="ECO:0000313" key="5">
    <source>
        <dbReference type="EMBL" id="CAB4644456.1"/>
    </source>
</evidence>
<feature type="domain" description="Lipoyl-binding" evidence="3">
    <location>
        <begin position="23"/>
        <end position="105"/>
    </location>
</feature>
<dbReference type="Pfam" id="PF01597">
    <property type="entry name" value="GCV_H"/>
    <property type="match status" value="1"/>
</dbReference>
<dbReference type="PROSITE" id="PS50968">
    <property type="entry name" value="BIOTINYL_LIPOYL"/>
    <property type="match status" value="1"/>
</dbReference>
<dbReference type="AlphaFoldDB" id="A0A6J6K5D0"/>
<dbReference type="GO" id="GO:0019464">
    <property type="term" value="P:glycine decarboxylation via glycine cleavage system"/>
    <property type="evidence" value="ECO:0007669"/>
    <property type="project" value="InterPro"/>
</dbReference>
<dbReference type="InterPro" id="IPR017453">
    <property type="entry name" value="GCV_H_sub"/>
</dbReference>
<sequence>MSAVPETLSYTAEHEWVKVDGDVATIGITQHAADALGDVVFVALPGVGDTIREGAIVGEVESTKSVGEIFAPVAGEVVEANDSVVASPDTVNADPYGAGWLIKVRFSVMPGLLDAAAYRALIGA</sequence>
<dbReference type="CDD" id="cd06848">
    <property type="entry name" value="GCS_H"/>
    <property type="match status" value="1"/>
</dbReference>
<proteinExistence type="inferred from homology"/>
<reference evidence="5" key="1">
    <citation type="submission" date="2020-05" db="EMBL/GenBank/DDBJ databases">
        <authorList>
            <person name="Chiriac C."/>
            <person name="Salcher M."/>
            <person name="Ghai R."/>
            <person name="Kavagutti S V."/>
        </authorList>
    </citation>
    <scope>NUCLEOTIDE SEQUENCE</scope>
</reference>
<protein>
    <submittedName>
        <fullName evidence="5">Unannotated protein</fullName>
    </submittedName>
</protein>
<dbReference type="InterPro" id="IPR011053">
    <property type="entry name" value="Single_hybrid_motif"/>
</dbReference>
<dbReference type="GO" id="GO:0005960">
    <property type="term" value="C:glycine cleavage complex"/>
    <property type="evidence" value="ECO:0007669"/>
    <property type="project" value="InterPro"/>
</dbReference>
<gene>
    <name evidence="4" type="ORF">UFOPK1684_00703</name>
    <name evidence="5" type="ORF">UFOPK2158_00843</name>
</gene>
<dbReference type="EMBL" id="CAEZTM010000026">
    <property type="protein sequence ID" value="CAB4570856.1"/>
    <property type="molecule type" value="Genomic_DNA"/>
</dbReference>
<comment type="similarity">
    <text evidence="1">Belongs to the GcvH family.</text>
</comment>
<dbReference type="NCBIfam" id="NF002270">
    <property type="entry name" value="PRK01202.1"/>
    <property type="match status" value="1"/>
</dbReference>
<dbReference type="InterPro" id="IPR003016">
    <property type="entry name" value="2-oxoA_DH_lipoyl-BS"/>
</dbReference>
<dbReference type="PROSITE" id="PS00189">
    <property type="entry name" value="LIPOYL"/>
    <property type="match status" value="1"/>
</dbReference>
<dbReference type="SUPFAM" id="SSF51230">
    <property type="entry name" value="Single hybrid motif"/>
    <property type="match status" value="1"/>
</dbReference>
<dbReference type="HAMAP" id="MF_00272">
    <property type="entry name" value="GcvH"/>
    <property type="match status" value="1"/>
</dbReference>
<organism evidence="5">
    <name type="scientific">freshwater metagenome</name>
    <dbReference type="NCBI Taxonomy" id="449393"/>
    <lineage>
        <taxon>unclassified sequences</taxon>
        <taxon>metagenomes</taxon>
        <taxon>ecological metagenomes</taxon>
    </lineage>
</organism>
<dbReference type="PANTHER" id="PTHR11715">
    <property type="entry name" value="GLYCINE CLEAVAGE SYSTEM H PROTEIN"/>
    <property type="match status" value="1"/>
</dbReference>
<keyword evidence="2" id="KW-0450">Lipoyl</keyword>
<evidence type="ECO:0000313" key="4">
    <source>
        <dbReference type="EMBL" id="CAB4570856.1"/>
    </source>
</evidence>
<name>A0A6J6K5D0_9ZZZZ</name>
<dbReference type="GO" id="GO:0009249">
    <property type="term" value="P:protein lipoylation"/>
    <property type="evidence" value="ECO:0007669"/>
    <property type="project" value="TreeGrafter"/>
</dbReference>
<dbReference type="EMBL" id="CAEZVY010000080">
    <property type="protein sequence ID" value="CAB4644456.1"/>
    <property type="molecule type" value="Genomic_DNA"/>
</dbReference>
<dbReference type="InterPro" id="IPR002930">
    <property type="entry name" value="GCV_H"/>
</dbReference>
<dbReference type="InterPro" id="IPR033753">
    <property type="entry name" value="GCV_H/Fam206"/>
</dbReference>
<dbReference type="NCBIfam" id="TIGR00527">
    <property type="entry name" value="gcvH"/>
    <property type="match status" value="1"/>
</dbReference>
<dbReference type="GO" id="GO:0005829">
    <property type="term" value="C:cytosol"/>
    <property type="evidence" value="ECO:0007669"/>
    <property type="project" value="TreeGrafter"/>
</dbReference>
<evidence type="ECO:0000256" key="2">
    <source>
        <dbReference type="ARBA" id="ARBA00022823"/>
    </source>
</evidence>